<evidence type="ECO:0000256" key="15">
    <source>
        <dbReference type="PIRSR" id="PIRSR606262-3"/>
    </source>
</evidence>
<evidence type="ECO:0000256" key="14">
    <source>
        <dbReference type="PIRSR" id="PIRSR606262-2"/>
    </source>
</evidence>
<comment type="function">
    <text evidence="2 16">This enzyme scavenges exogenous and endogenous cytidine and 2'-deoxycytidine for UMP synthesis.</text>
</comment>
<evidence type="ECO:0000256" key="3">
    <source>
        <dbReference type="ARBA" id="ARBA00006576"/>
    </source>
</evidence>
<dbReference type="GO" id="GO:0072527">
    <property type="term" value="P:pyrimidine-containing compound metabolic process"/>
    <property type="evidence" value="ECO:0007669"/>
    <property type="project" value="UniProtKB-ARBA"/>
</dbReference>
<evidence type="ECO:0000256" key="10">
    <source>
        <dbReference type="ARBA" id="ARBA00049252"/>
    </source>
</evidence>
<keyword evidence="7 16" id="KW-0378">Hydrolase</keyword>
<comment type="catalytic activity">
    <reaction evidence="10 16">
        <text>2'-deoxycytidine + H2O + H(+) = 2'-deoxyuridine + NH4(+)</text>
        <dbReference type="Rhea" id="RHEA:13433"/>
        <dbReference type="ChEBI" id="CHEBI:15377"/>
        <dbReference type="ChEBI" id="CHEBI:15378"/>
        <dbReference type="ChEBI" id="CHEBI:15698"/>
        <dbReference type="ChEBI" id="CHEBI:16450"/>
        <dbReference type="ChEBI" id="CHEBI:28938"/>
        <dbReference type="EC" id="3.5.4.5"/>
    </reaction>
</comment>
<evidence type="ECO:0000256" key="16">
    <source>
        <dbReference type="RuleBase" id="RU364006"/>
    </source>
</evidence>
<dbReference type="PANTHER" id="PTHR11644:SF2">
    <property type="entry name" value="CYTIDINE DEAMINASE"/>
    <property type="match status" value="1"/>
</dbReference>
<comment type="cofactor">
    <cofactor evidence="1 15 16">
        <name>Zn(2+)</name>
        <dbReference type="ChEBI" id="CHEBI:29105"/>
    </cofactor>
</comment>
<feature type="binding site" evidence="15">
    <location>
        <position position="86"/>
    </location>
    <ligand>
        <name>Zn(2+)</name>
        <dbReference type="ChEBI" id="CHEBI:29105"/>
        <note>catalytic</note>
    </ligand>
</feature>
<accession>A0A1F2UH00</accession>
<evidence type="ECO:0000256" key="8">
    <source>
        <dbReference type="ARBA" id="ARBA00022833"/>
    </source>
</evidence>
<comment type="catalytic activity">
    <reaction evidence="11 16">
        <text>cytidine + H2O + H(+) = uridine + NH4(+)</text>
        <dbReference type="Rhea" id="RHEA:16069"/>
        <dbReference type="ChEBI" id="CHEBI:15377"/>
        <dbReference type="ChEBI" id="CHEBI:15378"/>
        <dbReference type="ChEBI" id="CHEBI:16704"/>
        <dbReference type="ChEBI" id="CHEBI:17562"/>
        <dbReference type="ChEBI" id="CHEBI:28938"/>
        <dbReference type="EC" id="3.5.4.5"/>
    </reaction>
</comment>
<keyword evidence="6 15" id="KW-0479">Metal-binding</keyword>
<dbReference type="NCBIfam" id="NF004064">
    <property type="entry name" value="PRK05578.1"/>
    <property type="match status" value="1"/>
</dbReference>
<protein>
    <recommendedName>
        <fullName evidence="5 16">Cytidine deaminase</fullName>
        <ecNumber evidence="4 16">3.5.4.5</ecNumber>
    </recommendedName>
    <alternativeName>
        <fullName evidence="9 16">Cytidine aminohydrolase</fullName>
    </alternativeName>
</protein>
<dbReference type="PROSITE" id="PS51747">
    <property type="entry name" value="CYT_DCMP_DEAMINASES_2"/>
    <property type="match status" value="1"/>
</dbReference>
<feature type="domain" description="CMP/dCMP-type deaminase" evidence="17">
    <location>
        <begin position="1"/>
        <end position="127"/>
    </location>
</feature>
<dbReference type="Pfam" id="PF00383">
    <property type="entry name" value="dCMP_cyt_deam_1"/>
    <property type="match status" value="1"/>
</dbReference>
<evidence type="ECO:0000256" key="6">
    <source>
        <dbReference type="ARBA" id="ARBA00022723"/>
    </source>
</evidence>
<evidence type="ECO:0000256" key="7">
    <source>
        <dbReference type="ARBA" id="ARBA00022801"/>
    </source>
</evidence>
<reference evidence="18 19" key="1">
    <citation type="journal article" date="2016" name="Nat. Commun.">
        <title>Thousands of microbial genomes shed light on interconnected biogeochemical processes in an aquifer system.</title>
        <authorList>
            <person name="Anantharaman K."/>
            <person name="Brown C.T."/>
            <person name="Hug L.A."/>
            <person name="Sharon I."/>
            <person name="Castelle C.J."/>
            <person name="Probst A.J."/>
            <person name="Thomas B.C."/>
            <person name="Singh A."/>
            <person name="Wilkins M.J."/>
            <person name="Karaoz U."/>
            <person name="Brodie E.L."/>
            <person name="Williams K.H."/>
            <person name="Hubbard S.S."/>
            <person name="Banfield J.F."/>
        </authorList>
    </citation>
    <scope>NUCLEOTIDE SEQUENCE [LARGE SCALE GENOMIC DNA]</scope>
</reference>
<dbReference type="GO" id="GO:0042802">
    <property type="term" value="F:identical protein binding"/>
    <property type="evidence" value="ECO:0007669"/>
    <property type="project" value="UniProtKB-ARBA"/>
</dbReference>
<feature type="binding site" evidence="14">
    <location>
        <begin position="42"/>
        <end position="48"/>
    </location>
    <ligand>
        <name>substrate</name>
    </ligand>
</feature>
<dbReference type="PROSITE" id="PS00903">
    <property type="entry name" value="CYT_DCMP_DEAMINASES_1"/>
    <property type="match status" value="1"/>
</dbReference>
<dbReference type="InterPro" id="IPR016192">
    <property type="entry name" value="APOBEC/CMP_deaminase_Zn-bd"/>
</dbReference>
<gene>
    <name evidence="18" type="ORF">A2074_02625</name>
</gene>
<feature type="binding site" evidence="15">
    <location>
        <position position="89"/>
    </location>
    <ligand>
        <name>Zn(2+)</name>
        <dbReference type="ChEBI" id="CHEBI:29105"/>
        <note>catalytic</note>
    </ligand>
</feature>
<dbReference type="GO" id="GO:0005829">
    <property type="term" value="C:cytosol"/>
    <property type="evidence" value="ECO:0007669"/>
    <property type="project" value="TreeGrafter"/>
</dbReference>
<evidence type="ECO:0000256" key="13">
    <source>
        <dbReference type="PIRSR" id="PIRSR606262-1"/>
    </source>
</evidence>
<dbReference type="GO" id="GO:0055086">
    <property type="term" value="P:nucleobase-containing small molecule metabolic process"/>
    <property type="evidence" value="ECO:0007669"/>
    <property type="project" value="UniProtKB-ARBA"/>
</dbReference>
<evidence type="ECO:0000256" key="11">
    <source>
        <dbReference type="ARBA" id="ARBA00049558"/>
    </source>
</evidence>
<name>A0A1F2UH00_9ACTN</name>
<dbReference type="NCBIfam" id="TIGR01354">
    <property type="entry name" value="cyt_deam_tetra"/>
    <property type="match status" value="1"/>
</dbReference>
<organism evidence="18 19">
    <name type="scientific">Candidatus Aquicultor primus</name>
    <dbReference type="NCBI Taxonomy" id="1797195"/>
    <lineage>
        <taxon>Bacteria</taxon>
        <taxon>Bacillati</taxon>
        <taxon>Actinomycetota</taxon>
        <taxon>Candidatus Aquicultoria</taxon>
        <taxon>Candidatus Aquicultorales</taxon>
        <taxon>Candidatus Aquicultoraceae</taxon>
        <taxon>Candidatus Aquicultor</taxon>
    </lineage>
</organism>
<evidence type="ECO:0000256" key="2">
    <source>
        <dbReference type="ARBA" id="ARBA00003949"/>
    </source>
</evidence>
<dbReference type="Gene3D" id="3.40.140.10">
    <property type="entry name" value="Cytidine Deaminase, domain 2"/>
    <property type="match status" value="1"/>
</dbReference>
<evidence type="ECO:0000259" key="17">
    <source>
        <dbReference type="PROSITE" id="PS51747"/>
    </source>
</evidence>
<dbReference type="SUPFAM" id="SSF53927">
    <property type="entry name" value="Cytidine deaminase-like"/>
    <property type="match status" value="1"/>
</dbReference>
<comment type="caution">
    <text evidence="18">The sequence shown here is derived from an EMBL/GenBank/DDBJ whole genome shotgun (WGS) entry which is preliminary data.</text>
</comment>
<evidence type="ECO:0000313" key="18">
    <source>
        <dbReference type="EMBL" id="OFW32329.1"/>
    </source>
</evidence>
<dbReference type="AlphaFoldDB" id="A0A1F2UH00"/>
<evidence type="ECO:0000256" key="5">
    <source>
        <dbReference type="ARBA" id="ARBA00018266"/>
    </source>
</evidence>
<dbReference type="InterPro" id="IPR002125">
    <property type="entry name" value="CMP_dCMP_dom"/>
</dbReference>
<evidence type="ECO:0000256" key="9">
    <source>
        <dbReference type="ARBA" id="ARBA00032005"/>
    </source>
</evidence>
<evidence type="ECO:0000256" key="4">
    <source>
        <dbReference type="ARBA" id="ARBA00012783"/>
    </source>
</evidence>
<dbReference type="EC" id="3.5.4.5" evidence="4 16"/>
<keyword evidence="8 15" id="KW-0862">Zinc</keyword>
<dbReference type="GO" id="GO:0004126">
    <property type="term" value="F:cytidine deaminase activity"/>
    <property type="evidence" value="ECO:0007669"/>
    <property type="project" value="UniProtKB-UniRule"/>
</dbReference>
<dbReference type="InterPro" id="IPR006262">
    <property type="entry name" value="Cyt_deam_tetra"/>
</dbReference>
<dbReference type="EMBL" id="MELI01000099">
    <property type="protein sequence ID" value="OFW32329.1"/>
    <property type="molecule type" value="Genomic_DNA"/>
</dbReference>
<feature type="active site" description="Proton donor" evidence="13">
    <location>
        <position position="55"/>
    </location>
</feature>
<evidence type="ECO:0000313" key="19">
    <source>
        <dbReference type="Proteomes" id="UP000178086"/>
    </source>
</evidence>
<dbReference type="PANTHER" id="PTHR11644">
    <property type="entry name" value="CYTIDINE DEAMINASE"/>
    <property type="match status" value="1"/>
</dbReference>
<sequence>MDEVELIRAASEARQEAYAPYSGFRVGAAVICDDGRIFAGANVENAVYGLSICAERVAMSKAVSEGCRRFEALAIIADGPTPCPPCGACRQFLAEFGAESLVIMANTKGETKKALIKELLPYAFTNERLFADKG</sequence>
<dbReference type="FunFam" id="3.40.140.10:FF:000008">
    <property type="entry name" value="Cytidine deaminase"/>
    <property type="match status" value="1"/>
</dbReference>
<feature type="binding site" evidence="15">
    <location>
        <position position="53"/>
    </location>
    <ligand>
        <name>Zn(2+)</name>
        <dbReference type="ChEBI" id="CHEBI:29105"/>
        <note>catalytic</note>
    </ligand>
</feature>
<dbReference type="Proteomes" id="UP000178086">
    <property type="component" value="Unassembled WGS sequence"/>
</dbReference>
<dbReference type="CDD" id="cd01283">
    <property type="entry name" value="cytidine_deaminase"/>
    <property type="match status" value="1"/>
</dbReference>
<dbReference type="InterPro" id="IPR050202">
    <property type="entry name" value="Cyt/Deoxycyt_deaminase"/>
</dbReference>
<dbReference type="GO" id="GO:0008270">
    <property type="term" value="F:zinc ion binding"/>
    <property type="evidence" value="ECO:0007669"/>
    <property type="project" value="UniProtKB-UniRule"/>
</dbReference>
<dbReference type="InterPro" id="IPR016193">
    <property type="entry name" value="Cytidine_deaminase-like"/>
</dbReference>
<evidence type="ECO:0000256" key="1">
    <source>
        <dbReference type="ARBA" id="ARBA00001947"/>
    </source>
</evidence>
<comment type="similarity">
    <text evidence="3 16">Belongs to the cytidine and deoxycytidylate deaminase family.</text>
</comment>
<evidence type="ECO:0000256" key="12">
    <source>
        <dbReference type="ARBA" id="ARBA00056327"/>
    </source>
</evidence>
<comment type="function">
    <text evidence="12">Recycles cytidine and 2-deoxycytidine for uridine and 2-deoxyuridine synthesis, respectively. Catalyzes the hydrolytic deamination of cytidine and 2-deoxycytidine to form, respectively, uridine and 2-deoxyuridine.</text>
</comment>
<proteinExistence type="inferred from homology"/>